<feature type="domain" description="SpoVT-AbrB" evidence="2">
    <location>
        <begin position="1"/>
        <end position="47"/>
    </location>
</feature>
<dbReference type="Proteomes" id="UP000289546">
    <property type="component" value="Unassembled WGS sequence"/>
</dbReference>
<dbReference type="OrthoDB" id="7190022at2"/>
<organism evidence="3 4">
    <name type="scientific">Bradyrhizobium nanningense</name>
    <dbReference type="NCBI Taxonomy" id="1325118"/>
    <lineage>
        <taxon>Bacteria</taxon>
        <taxon>Pseudomonadati</taxon>
        <taxon>Pseudomonadota</taxon>
        <taxon>Alphaproteobacteria</taxon>
        <taxon>Hyphomicrobiales</taxon>
        <taxon>Nitrobacteraceae</taxon>
        <taxon>Bradyrhizobium</taxon>
    </lineage>
</organism>
<dbReference type="AlphaFoldDB" id="A0A4Q0RWP6"/>
<comment type="caution">
    <text evidence="3">The sequence shown here is derived from an EMBL/GenBank/DDBJ whole genome shotgun (WGS) entry which is preliminary data.</text>
</comment>
<reference evidence="3 4" key="1">
    <citation type="submission" date="2015-04" db="EMBL/GenBank/DDBJ databases">
        <title>Comparative genomics of rhizobia nodulating Arachis hypogaea in China.</title>
        <authorList>
            <person name="Li Y."/>
        </authorList>
    </citation>
    <scope>NUCLEOTIDE SEQUENCE [LARGE SCALE GENOMIC DNA]</scope>
    <source>
        <strain evidence="3 4">CCBAU 51757</strain>
    </source>
</reference>
<evidence type="ECO:0000259" key="2">
    <source>
        <dbReference type="PROSITE" id="PS51740"/>
    </source>
</evidence>
<protein>
    <recommendedName>
        <fullName evidence="2">SpoVT-AbrB domain-containing protein</fullName>
    </recommendedName>
</protein>
<dbReference type="GO" id="GO:0003677">
    <property type="term" value="F:DNA binding"/>
    <property type="evidence" value="ECO:0007669"/>
    <property type="project" value="UniProtKB-UniRule"/>
</dbReference>
<keyword evidence="4" id="KW-1185">Reference proteome</keyword>
<dbReference type="EMBL" id="LBJQ01000092">
    <property type="protein sequence ID" value="RXH22943.1"/>
    <property type="molecule type" value="Genomic_DNA"/>
</dbReference>
<dbReference type="SMART" id="SM00966">
    <property type="entry name" value="SpoVT_AbrB"/>
    <property type="match status" value="1"/>
</dbReference>
<sequence>MRTFKVAAEGQVTLTAELLEHLGVQPGDRLVANTLPNGSIELRAAPKGKISDTFGLLHAKRKGPPLSIEEMNEIIDAAWAGER</sequence>
<evidence type="ECO:0000256" key="1">
    <source>
        <dbReference type="PROSITE-ProRule" id="PRU01076"/>
    </source>
</evidence>
<dbReference type="RefSeq" id="WP_128922319.1">
    <property type="nucleotide sequence ID" value="NZ_LBJC01000014.1"/>
</dbReference>
<evidence type="ECO:0000313" key="4">
    <source>
        <dbReference type="Proteomes" id="UP000289546"/>
    </source>
</evidence>
<dbReference type="PROSITE" id="PS51740">
    <property type="entry name" value="SPOVT_ABRB"/>
    <property type="match status" value="1"/>
</dbReference>
<dbReference type="Gene3D" id="2.10.260.10">
    <property type="match status" value="1"/>
</dbReference>
<accession>A0A4Q0RWP6</accession>
<gene>
    <name evidence="3" type="ORF">XH99_34255</name>
</gene>
<evidence type="ECO:0000313" key="3">
    <source>
        <dbReference type="EMBL" id="RXH22943.1"/>
    </source>
</evidence>
<dbReference type="InterPro" id="IPR007159">
    <property type="entry name" value="SpoVT-AbrB_dom"/>
</dbReference>
<dbReference type="InterPro" id="IPR037914">
    <property type="entry name" value="SpoVT-AbrB_sf"/>
</dbReference>
<dbReference type="SUPFAM" id="SSF89447">
    <property type="entry name" value="AbrB/MazE/MraZ-like"/>
    <property type="match status" value="1"/>
</dbReference>
<name>A0A4Q0RWP6_9BRAD</name>
<keyword evidence="1" id="KW-0238">DNA-binding</keyword>
<proteinExistence type="predicted"/>